<keyword evidence="10" id="KW-1185">Reference proteome</keyword>
<dbReference type="Proteomes" id="UP001272940">
    <property type="component" value="Unassembled WGS sequence"/>
</dbReference>
<dbReference type="Pfam" id="PF00535">
    <property type="entry name" value="Glycos_transf_2"/>
    <property type="match status" value="1"/>
</dbReference>
<comment type="subcellular location">
    <subcellularLocation>
        <location evidence="1">Cell membrane</location>
    </subcellularLocation>
</comment>
<dbReference type="InterPro" id="IPR029044">
    <property type="entry name" value="Nucleotide-diphossugar_trans"/>
</dbReference>
<keyword evidence="5" id="KW-0472">Membrane</keyword>
<dbReference type="AlphaFoldDB" id="A0A1Z3UAM0"/>
<dbReference type="InterPro" id="IPR001173">
    <property type="entry name" value="Glyco_trans_2-like"/>
</dbReference>
<accession>A0A1Z3UAM0</accession>
<keyword evidence="3" id="KW-0328">Glycosyltransferase</keyword>
<evidence type="ECO:0000256" key="1">
    <source>
        <dbReference type="ARBA" id="ARBA00004236"/>
    </source>
</evidence>
<keyword evidence="2" id="KW-1003">Cell membrane</keyword>
<evidence type="ECO:0000256" key="3">
    <source>
        <dbReference type="ARBA" id="ARBA00022676"/>
    </source>
</evidence>
<gene>
    <name evidence="7" type="ORF">CEP68_12800</name>
    <name evidence="8" type="ORF">NJD11_05190</name>
</gene>
<reference evidence="8 10" key="4">
    <citation type="journal article" date="2023" name="FEMS Microbes">
        <title>Whole genomes of deep-sea sponge-associated bacteria exhibit high novel natural product potential.</title>
        <authorList>
            <person name="Hesketh-Best P.J."/>
            <person name="January G.G."/>
            <person name="Koch M.J."/>
            <person name="Warburton P.J."/>
            <person name="Howell K.L."/>
            <person name="Upton M."/>
        </authorList>
    </citation>
    <scope>NUCLEOTIDE SEQUENCE [LARGE SCALE GENOMIC DNA]</scope>
    <source>
        <strain evidence="8 10">PC206-O</strain>
    </source>
</reference>
<name>A0A1Z3UAM0_BREVE</name>
<sequence>MTGEPAFCVCVPVRNEERRLPVLLAALAAQNLPGRISIALCINNSTDGSLHQAQAAADRWKDRLDIVVDLQTFPDHRAHAGAARRAAMSVGLEHLGDRSNGVLISTDADTRPPPNWLSANLAAIADGADLVGGRLVLDKAEAISADVAALRQMWDAYWREVRAIEDEIDPSPHDPAPRHGDHTGASLAITAAAYLSAGGVPEQPTGEDRALVIAAQAQGARLVHPSAVWTRVSARTTGRAAGGMAEDMSRLFDQARNGGPIMAPDLSHWRQRARWRRGQRHDAASARRLSALETQLPAMPLDMDLREWADGVERAAA</sequence>
<proteinExistence type="predicted"/>
<dbReference type="GeneID" id="34014073"/>
<reference evidence="8" key="3">
    <citation type="submission" date="2022-06" db="EMBL/GenBank/DDBJ databases">
        <authorList>
            <person name="Hesketh-Best P.J."/>
            <person name="Koch M.J."/>
        </authorList>
    </citation>
    <scope>NUCLEOTIDE SEQUENCE</scope>
    <source>
        <strain evidence="8">PC206-O</strain>
    </source>
</reference>
<dbReference type="RefSeq" id="WP_066624453.1">
    <property type="nucleotide sequence ID" value="NZ_CP022048.2"/>
</dbReference>
<dbReference type="KEGG" id="bvc:CEP68_12800"/>
<reference evidence="9" key="1">
    <citation type="submission" date="2017-06" db="EMBL/GenBank/DDBJ databases">
        <title>FDA dAtabase for Regulatory Grade micrObial Sequences (FDA-ARGOS): Supporting development and validation of Infectious Disease Dx tests.</title>
        <authorList>
            <person name="Minogue T."/>
            <person name="Wolcott M."/>
            <person name="Wasieloski L."/>
            <person name="Aguilar W."/>
            <person name="Moore D."/>
            <person name="Tallon L."/>
            <person name="Sadzewicz L."/>
            <person name="Sengamalay N."/>
            <person name="Ott S."/>
            <person name="Godinez A."/>
            <person name="Nagaraj S."/>
            <person name="Nadendla S."/>
            <person name="Geyer C."/>
            <person name="Sichtig H."/>
        </authorList>
    </citation>
    <scope>NUCLEOTIDE SEQUENCE [LARGE SCALE GENOMIC DNA]</scope>
    <source>
        <strain evidence="9">FDAARGOS_289</strain>
    </source>
</reference>
<dbReference type="SUPFAM" id="SSF53448">
    <property type="entry name" value="Nucleotide-diphospho-sugar transferases"/>
    <property type="match status" value="1"/>
</dbReference>
<keyword evidence="4 7" id="KW-0808">Transferase</keyword>
<dbReference type="GO" id="GO:0016757">
    <property type="term" value="F:glycosyltransferase activity"/>
    <property type="evidence" value="ECO:0007669"/>
    <property type="project" value="UniProtKB-KW"/>
</dbReference>
<evidence type="ECO:0000313" key="10">
    <source>
        <dbReference type="Proteomes" id="UP001272940"/>
    </source>
</evidence>
<evidence type="ECO:0000313" key="8">
    <source>
        <dbReference type="EMBL" id="MDX2334335.1"/>
    </source>
</evidence>
<reference evidence="7" key="2">
    <citation type="submission" date="2017-12" db="EMBL/GenBank/DDBJ databases">
        <title>FDA dAtabase for Regulatory Grade micrObial Sequences (FDA-ARGOS): Supporting development and validation of Infectious Disease Dx tests.</title>
        <authorList>
            <person name="Campos J."/>
            <person name="Goldberg B."/>
            <person name="Tallon L."/>
            <person name="Sadzewicz L."/>
            <person name="Sengamalay N."/>
            <person name="Ott S."/>
            <person name="Godinez A."/>
            <person name="Nagaraj S."/>
            <person name="Vavikolanu K."/>
            <person name="Vyas G."/>
            <person name="Nadendla S."/>
            <person name="Aluvathingal J."/>
            <person name="Geyer C."/>
            <person name="Nandy P."/>
            <person name="Hobson J."/>
            <person name="Sichtig H."/>
        </authorList>
    </citation>
    <scope>NUCLEOTIDE SEQUENCE</scope>
    <source>
        <strain evidence="7">FDAARGOS_289</strain>
    </source>
</reference>
<dbReference type="PANTHER" id="PTHR43646">
    <property type="entry name" value="GLYCOSYLTRANSFERASE"/>
    <property type="match status" value="1"/>
</dbReference>
<evidence type="ECO:0000256" key="2">
    <source>
        <dbReference type="ARBA" id="ARBA00022475"/>
    </source>
</evidence>
<evidence type="ECO:0000256" key="4">
    <source>
        <dbReference type="ARBA" id="ARBA00022679"/>
    </source>
</evidence>
<evidence type="ECO:0000313" key="9">
    <source>
        <dbReference type="Proteomes" id="UP000197050"/>
    </source>
</evidence>
<dbReference type="Gene3D" id="3.90.550.10">
    <property type="entry name" value="Spore Coat Polysaccharide Biosynthesis Protein SpsA, Chain A"/>
    <property type="match status" value="1"/>
</dbReference>
<protein>
    <submittedName>
        <fullName evidence="7">Glycosyl transferase family 2</fullName>
    </submittedName>
    <submittedName>
        <fullName evidence="8">Glycosyltransferase family 2 protein</fullName>
    </submittedName>
</protein>
<dbReference type="EMBL" id="CP022048">
    <property type="protein sequence ID" value="ASE40305.1"/>
    <property type="molecule type" value="Genomic_DNA"/>
</dbReference>
<dbReference type="PANTHER" id="PTHR43646:SF2">
    <property type="entry name" value="GLYCOSYLTRANSFERASE 2-LIKE DOMAIN-CONTAINING PROTEIN"/>
    <property type="match status" value="1"/>
</dbReference>
<dbReference type="CDD" id="cd00761">
    <property type="entry name" value="Glyco_tranf_GTA_type"/>
    <property type="match status" value="1"/>
</dbReference>
<organism evidence="7 9">
    <name type="scientific">Brevundimonas vesicularis</name>
    <name type="common">Pseudomonas vesicularis</name>
    <dbReference type="NCBI Taxonomy" id="41276"/>
    <lineage>
        <taxon>Bacteria</taxon>
        <taxon>Pseudomonadati</taxon>
        <taxon>Pseudomonadota</taxon>
        <taxon>Alphaproteobacteria</taxon>
        <taxon>Caulobacterales</taxon>
        <taxon>Caulobacteraceae</taxon>
        <taxon>Brevundimonas</taxon>
    </lineage>
</organism>
<evidence type="ECO:0000256" key="5">
    <source>
        <dbReference type="ARBA" id="ARBA00023136"/>
    </source>
</evidence>
<dbReference type="Proteomes" id="UP000197050">
    <property type="component" value="Chromosome"/>
</dbReference>
<evidence type="ECO:0000313" key="7">
    <source>
        <dbReference type="EMBL" id="ASE40305.1"/>
    </source>
</evidence>
<feature type="domain" description="Glycosyltransferase 2-like" evidence="6">
    <location>
        <begin position="8"/>
        <end position="136"/>
    </location>
</feature>
<dbReference type="GO" id="GO:0005886">
    <property type="term" value="C:plasma membrane"/>
    <property type="evidence" value="ECO:0007669"/>
    <property type="project" value="UniProtKB-SubCell"/>
</dbReference>
<evidence type="ECO:0000259" key="6">
    <source>
        <dbReference type="Pfam" id="PF00535"/>
    </source>
</evidence>
<dbReference type="EMBL" id="JAMYEC010000002">
    <property type="protein sequence ID" value="MDX2334335.1"/>
    <property type="molecule type" value="Genomic_DNA"/>
</dbReference>